<organism evidence="3 4">
    <name type="scientific">Spirosoma sordidisoli</name>
    <dbReference type="NCBI Taxonomy" id="2502893"/>
    <lineage>
        <taxon>Bacteria</taxon>
        <taxon>Pseudomonadati</taxon>
        <taxon>Bacteroidota</taxon>
        <taxon>Cytophagia</taxon>
        <taxon>Cytophagales</taxon>
        <taxon>Cytophagaceae</taxon>
        <taxon>Spirosoma</taxon>
    </lineage>
</organism>
<evidence type="ECO:0000256" key="1">
    <source>
        <dbReference type="ARBA" id="ARBA00022679"/>
    </source>
</evidence>
<evidence type="ECO:0000313" key="3">
    <source>
        <dbReference type="EMBL" id="RYC67595.1"/>
    </source>
</evidence>
<dbReference type="EMBL" id="SBLB01000007">
    <property type="protein sequence ID" value="RYC67595.1"/>
    <property type="molecule type" value="Genomic_DNA"/>
</dbReference>
<reference evidence="3 4" key="1">
    <citation type="submission" date="2019-01" db="EMBL/GenBank/DDBJ databases">
        <title>Spirosoma flava sp. nov., a propanil-degrading bacterium isolated from herbicide-contaminated soil.</title>
        <authorList>
            <person name="Zhang L."/>
            <person name="Jiang J.-D."/>
        </authorList>
    </citation>
    <scope>NUCLEOTIDE SEQUENCE [LARGE SCALE GENOMIC DNA]</scope>
    <source>
        <strain evidence="3 4">TY50</strain>
    </source>
</reference>
<dbReference type="Gene3D" id="3.40.50.150">
    <property type="entry name" value="Vaccinia Virus protein VP39"/>
    <property type="match status" value="1"/>
</dbReference>
<dbReference type="InterPro" id="IPR050447">
    <property type="entry name" value="Erg6_SMT_methyltransf"/>
</dbReference>
<dbReference type="Pfam" id="PF08241">
    <property type="entry name" value="Methyltransf_11"/>
    <property type="match status" value="1"/>
</dbReference>
<dbReference type="GO" id="GO:0016126">
    <property type="term" value="P:sterol biosynthetic process"/>
    <property type="evidence" value="ECO:0007669"/>
    <property type="project" value="TreeGrafter"/>
</dbReference>
<dbReference type="RefSeq" id="WP_129604562.1">
    <property type="nucleotide sequence ID" value="NZ_SBLB01000007.1"/>
</dbReference>
<gene>
    <name evidence="3" type="ORF">EQG79_23070</name>
</gene>
<keyword evidence="4" id="KW-1185">Reference proteome</keyword>
<dbReference type="InterPro" id="IPR029063">
    <property type="entry name" value="SAM-dependent_MTases_sf"/>
</dbReference>
<feature type="domain" description="Methyltransferase type 11" evidence="2">
    <location>
        <begin position="52"/>
        <end position="150"/>
    </location>
</feature>
<dbReference type="Proteomes" id="UP000290407">
    <property type="component" value="Unassembled WGS sequence"/>
</dbReference>
<name>A0A4Q2UJD5_9BACT</name>
<dbReference type="CDD" id="cd02440">
    <property type="entry name" value="AdoMet_MTases"/>
    <property type="match status" value="1"/>
</dbReference>
<dbReference type="SUPFAM" id="SSF53335">
    <property type="entry name" value="S-adenosyl-L-methionine-dependent methyltransferases"/>
    <property type="match status" value="1"/>
</dbReference>
<protein>
    <submittedName>
        <fullName evidence="3">Methyltransferase domain-containing protein</fullName>
    </submittedName>
</protein>
<dbReference type="PANTHER" id="PTHR44068:SF1">
    <property type="entry name" value="HYPOTHETICAL LOC100005854"/>
    <property type="match status" value="1"/>
</dbReference>
<keyword evidence="3" id="KW-0489">Methyltransferase</keyword>
<proteinExistence type="predicted"/>
<dbReference type="GO" id="GO:0032259">
    <property type="term" value="P:methylation"/>
    <property type="evidence" value="ECO:0007669"/>
    <property type="project" value="UniProtKB-KW"/>
</dbReference>
<sequence length="218" mass="23885">MNEQALRQLAAQLRLPEGEAGIAVANRMNINNELMNRWAIDQLAVQPGDQVLEVGPGNGRFVPDLLGSDPSVRYVGYDHSALMVSEAAAHNRALVDTGRVQFIWRSGPVMPFPNHSFTKALAVNVIYFWEDPAAELAELHRVLAPGGRLLLVIRPRSVMVRLPFVQHGFQLFEPADVADLLAANRFRVTETRVLAEPAQYVGGEAVSLSTALISSEPV</sequence>
<keyword evidence="1 3" id="KW-0808">Transferase</keyword>
<comment type="caution">
    <text evidence="3">The sequence shown here is derived from an EMBL/GenBank/DDBJ whole genome shotgun (WGS) entry which is preliminary data.</text>
</comment>
<dbReference type="InterPro" id="IPR013216">
    <property type="entry name" value="Methyltransf_11"/>
</dbReference>
<accession>A0A4Q2UJD5</accession>
<evidence type="ECO:0000313" key="4">
    <source>
        <dbReference type="Proteomes" id="UP000290407"/>
    </source>
</evidence>
<dbReference type="PANTHER" id="PTHR44068">
    <property type="entry name" value="ZGC:194242"/>
    <property type="match status" value="1"/>
</dbReference>
<evidence type="ECO:0000259" key="2">
    <source>
        <dbReference type="Pfam" id="PF08241"/>
    </source>
</evidence>
<dbReference type="GO" id="GO:0003838">
    <property type="term" value="F:sterol 24-C-methyltransferase activity"/>
    <property type="evidence" value="ECO:0007669"/>
    <property type="project" value="TreeGrafter"/>
</dbReference>
<dbReference type="AlphaFoldDB" id="A0A4Q2UJD5"/>